<keyword evidence="3" id="KW-1185">Reference proteome</keyword>
<gene>
    <name evidence="2" type="ORF">RIF29_04981</name>
</gene>
<sequence>MLNFISANDIQVFMRHYIVYITLSYSLIFSISFEPEMQQNWRLTINFDIPLANFGVRYSKTKHAMTLNMEQNTAYDLPSF</sequence>
<evidence type="ECO:0000256" key="1">
    <source>
        <dbReference type="SAM" id="Phobius"/>
    </source>
</evidence>
<feature type="transmembrane region" description="Helical" evidence="1">
    <location>
        <begin position="12"/>
        <end position="33"/>
    </location>
</feature>
<dbReference type="AlphaFoldDB" id="A0AAN9P9I6"/>
<comment type="caution">
    <text evidence="2">The sequence shown here is derived from an EMBL/GenBank/DDBJ whole genome shotgun (WGS) entry which is preliminary data.</text>
</comment>
<reference evidence="2 3" key="1">
    <citation type="submission" date="2024-01" db="EMBL/GenBank/DDBJ databases">
        <title>The genomes of 5 underutilized Papilionoideae crops provide insights into root nodulation and disease resistanc.</title>
        <authorList>
            <person name="Yuan L."/>
        </authorList>
    </citation>
    <scope>NUCLEOTIDE SEQUENCE [LARGE SCALE GENOMIC DNA]</scope>
    <source>
        <strain evidence="2">ZHUSHIDOU_FW_LH</strain>
        <tissue evidence="2">Leaf</tissue>
    </source>
</reference>
<name>A0AAN9P9I6_CROPI</name>
<organism evidence="2 3">
    <name type="scientific">Crotalaria pallida</name>
    <name type="common">Smooth rattlebox</name>
    <name type="synonym">Crotalaria striata</name>
    <dbReference type="NCBI Taxonomy" id="3830"/>
    <lineage>
        <taxon>Eukaryota</taxon>
        <taxon>Viridiplantae</taxon>
        <taxon>Streptophyta</taxon>
        <taxon>Embryophyta</taxon>
        <taxon>Tracheophyta</taxon>
        <taxon>Spermatophyta</taxon>
        <taxon>Magnoliopsida</taxon>
        <taxon>eudicotyledons</taxon>
        <taxon>Gunneridae</taxon>
        <taxon>Pentapetalae</taxon>
        <taxon>rosids</taxon>
        <taxon>fabids</taxon>
        <taxon>Fabales</taxon>
        <taxon>Fabaceae</taxon>
        <taxon>Papilionoideae</taxon>
        <taxon>50 kb inversion clade</taxon>
        <taxon>genistoids sensu lato</taxon>
        <taxon>core genistoids</taxon>
        <taxon>Crotalarieae</taxon>
        <taxon>Crotalaria</taxon>
    </lineage>
</organism>
<keyword evidence="1" id="KW-0812">Transmembrane</keyword>
<keyword evidence="1" id="KW-0472">Membrane</keyword>
<dbReference type="Proteomes" id="UP001372338">
    <property type="component" value="Unassembled WGS sequence"/>
</dbReference>
<protein>
    <submittedName>
        <fullName evidence="2">Uncharacterized protein</fullName>
    </submittedName>
</protein>
<evidence type="ECO:0000313" key="3">
    <source>
        <dbReference type="Proteomes" id="UP001372338"/>
    </source>
</evidence>
<proteinExistence type="predicted"/>
<accession>A0AAN9P9I6</accession>
<evidence type="ECO:0000313" key="2">
    <source>
        <dbReference type="EMBL" id="KAK7290508.1"/>
    </source>
</evidence>
<keyword evidence="1" id="KW-1133">Transmembrane helix</keyword>
<dbReference type="EMBL" id="JAYWIO010000001">
    <property type="protein sequence ID" value="KAK7290508.1"/>
    <property type="molecule type" value="Genomic_DNA"/>
</dbReference>